<reference evidence="2 3" key="1">
    <citation type="submission" date="2014-06" db="EMBL/GenBank/DDBJ databases">
        <authorList>
            <person name="Swart Estienne"/>
        </authorList>
    </citation>
    <scope>NUCLEOTIDE SEQUENCE [LARGE SCALE GENOMIC DNA]</scope>
    <source>
        <strain evidence="2 3">130c</strain>
    </source>
</reference>
<keyword evidence="3" id="KW-1185">Reference proteome</keyword>
<evidence type="ECO:0000256" key="1">
    <source>
        <dbReference type="SAM" id="MobiDB-lite"/>
    </source>
</evidence>
<feature type="compositionally biased region" description="Basic and acidic residues" evidence="1">
    <location>
        <begin position="308"/>
        <end position="320"/>
    </location>
</feature>
<name>A0A078AWZ8_STYLE</name>
<evidence type="ECO:0000313" key="3">
    <source>
        <dbReference type="Proteomes" id="UP000039865"/>
    </source>
</evidence>
<sequence length="369" mass="42695">MIIYQVECFINLRVSEFQQALLLTHFKQGLAIHAQILKYSTSISRNIHINSTHQCDPLIHKQFLKQDSISIEIVTSFKKAQWKRLHTRIDLVSSSRDLLTDKDNFDDISQNDTPIDVKNSSKLRKPIIESFENHASQNCKDNEQYGILVDQESSIRAKDSRSMNESQQVLRKQDSFNSFNHLKTKVQEENEESSRNINNMQYDSSKIIESQSSIKNKKGSIRIGTQGDEKLKDQYTLPPIVNEKNKRMAQESFHEVDESLDLRLTKRISAKRKLRKISKGSKDQVISSGSSQDLPLTALNTTLVKQKTRNEDKSLDKIDNNKSNQSSFQPPDSAKMNEEILKKVDFYNERLMDDQRHQVSENEEHAQRL</sequence>
<organism evidence="2 3">
    <name type="scientific">Stylonychia lemnae</name>
    <name type="common">Ciliate</name>
    <dbReference type="NCBI Taxonomy" id="5949"/>
    <lineage>
        <taxon>Eukaryota</taxon>
        <taxon>Sar</taxon>
        <taxon>Alveolata</taxon>
        <taxon>Ciliophora</taxon>
        <taxon>Intramacronucleata</taxon>
        <taxon>Spirotrichea</taxon>
        <taxon>Stichotrichia</taxon>
        <taxon>Sporadotrichida</taxon>
        <taxon>Oxytrichidae</taxon>
        <taxon>Stylonychinae</taxon>
        <taxon>Stylonychia</taxon>
    </lineage>
</organism>
<dbReference type="EMBL" id="CCKQ01014797">
    <property type="protein sequence ID" value="CDW86586.1"/>
    <property type="molecule type" value="Genomic_DNA"/>
</dbReference>
<dbReference type="Proteomes" id="UP000039865">
    <property type="component" value="Unassembled WGS sequence"/>
</dbReference>
<evidence type="ECO:0000313" key="2">
    <source>
        <dbReference type="EMBL" id="CDW86586.1"/>
    </source>
</evidence>
<feature type="region of interest" description="Disordered" evidence="1">
    <location>
        <begin position="305"/>
        <end position="339"/>
    </location>
</feature>
<protein>
    <submittedName>
        <fullName evidence="2">Uncharacterized protein</fullName>
    </submittedName>
</protein>
<feature type="compositionally biased region" description="Polar residues" evidence="1">
    <location>
        <begin position="321"/>
        <end position="330"/>
    </location>
</feature>
<dbReference type="InParanoid" id="A0A078AWZ8"/>
<gene>
    <name evidence="2" type="primary">Contig5569.g5962</name>
    <name evidence="2" type="ORF">STYLEM_15682</name>
</gene>
<dbReference type="AlphaFoldDB" id="A0A078AWZ8"/>
<accession>A0A078AWZ8</accession>
<proteinExistence type="predicted"/>